<dbReference type="EMBL" id="NGLE02000001">
    <property type="protein sequence ID" value="MEI5994341.1"/>
    <property type="molecule type" value="Genomic_DNA"/>
</dbReference>
<dbReference type="Pfam" id="PF00085">
    <property type="entry name" value="Thioredoxin"/>
    <property type="match status" value="1"/>
</dbReference>
<dbReference type="PROSITE" id="PS51352">
    <property type="entry name" value="THIOREDOXIN_2"/>
    <property type="match status" value="1"/>
</dbReference>
<keyword evidence="3" id="KW-1185">Reference proteome</keyword>
<protein>
    <recommendedName>
        <fullName evidence="1">Thioredoxin domain-containing protein</fullName>
    </recommendedName>
</protein>
<dbReference type="RefSeq" id="WP_336577063.1">
    <property type="nucleotide sequence ID" value="NZ_NGLE02000001.1"/>
</dbReference>
<dbReference type="Gene3D" id="3.40.30.10">
    <property type="entry name" value="Glutaredoxin"/>
    <property type="match status" value="1"/>
</dbReference>
<reference evidence="2" key="1">
    <citation type="submission" date="2018-07" db="EMBL/GenBank/DDBJ databases">
        <title>The Genome Sequence of Enterococcus sp. DIV0659b.</title>
        <authorList>
            <consortium name="The Broad Institute Genomics Platform"/>
            <consortium name="The Broad Institute Genomic Center for Infectious Diseases"/>
            <person name="Earl A."/>
            <person name="Manson A."/>
            <person name="Schwartman J."/>
            <person name="Gilmore M."/>
            <person name="Abouelleil A."/>
            <person name="Cao P."/>
            <person name="Chapman S."/>
            <person name="Cusick C."/>
            <person name="Shea T."/>
            <person name="Young S."/>
            <person name="Neafsey D."/>
            <person name="Nusbaum C."/>
            <person name="Birren B."/>
        </authorList>
    </citation>
    <scope>NUCLEOTIDE SEQUENCE [LARGE SCALE GENOMIC DNA]</scope>
    <source>
        <strain evidence="2">4G2_DIV0659</strain>
    </source>
</reference>
<organism evidence="2 3">
    <name type="scientific">Candidatus Enterococcus mansonii</name>
    <dbReference type="NCBI Taxonomy" id="1834181"/>
    <lineage>
        <taxon>Bacteria</taxon>
        <taxon>Bacillati</taxon>
        <taxon>Bacillota</taxon>
        <taxon>Bacilli</taxon>
        <taxon>Lactobacillales</taxon>
        <taxon>Enterococcaceae</taxon>
        <taxon>Enterococcus</taxon>
    </lineage>
</organism>
<sequence>MKKKILFSIFIALGITGLYFSFSNITKQTQKNYNMVTYKEILSKAKQKADFILFVKKDGCIHCENVEPLVNKLAKEKKLQVLSITSNKEKQQEKLINNLKISLYPTIIFFKKGIEETRIVGEFDEQELTEKIGELKYESS</sequence>
<dbReference type="SUPFAM" id="SSF52833">
    <property type="entry name" value="Thioredoxin-like"/>
    <property type="match status" value="1"/>
</dbReference>
<name>A0ABU8IFU5_9ENTE</name>
<comment type="caution">
    <text evidence="2">The sequence shown here is derived from an EMBL/GenBank/DDBJ whole genome shotgun (WGS) entry which is preliminary data.</text>
</comment>
<dbReference type="InterPro" id="IPR013766">
    <property type="entry name" value="Thioredoxin_domain"/>
</dbReference>
<feature type="domain" description="Thioredoxin" evidence="1">
    <location>
        <begin position="11"/>
        <end position="137"/>
    </location>
</feature>
<evidence type="ECO:0000313" key="3">
    <source>
        <dbReference type="Proteomes" id="UP000195139"/>
    </source>
</evidence>
<evidence type="ECO:0000313" key="2">
    <source>
        <dbReference type="EMBL" id="MEI5994341.1"/>
    </source>
</evidence>
<gene>
    <name evidence="2" type="ORF">A5880_001899</name>
</gene>
<accession>A0ABU8IFU5</accession>
<proteinExistence type="predicted"/>
<dbReference type="CDD" id="cd02947">
    <property type="entry name" value="TRX_family"/>
    <property type="match status" value="1"/>
</dbReference>
<evidence type="ECO:0000259" key="1">
    <source>
        <dbReference type="PROSITE" id="PS51352"/>
    </source>
</evidence>
<dbReference type="InterPro" id="IPR036249">
    <property type="entry name" value="Thioredoxin-like_sf"/>
</dbReference>
<dbReference type="Proteomes" id="UP000195139">
    <property type="component" value="Unassembled WGS sequence"/>
</dbReference>